<proteinExistence type="predicted"/>
<organism evidence="1 2">
    <name type="scientific">Canavalia gladiata</name>
    <name type="common">Sword bean</name>
    <name type="synonym">Dolichos gladiatus</name>
    <dbReference type="NCBI Taxonomy" id="3824"/>
    <lineage>
        <taxon>Eukaryota</taxon>
        <taxon>Viridiplantae</taxon>
        <taxon>Streptophyta</taxon>
        <taxon>Embryophyta</taxon>
        <taxon>Tracheophyta</taxon>
        <taxon>Spermatophyta</taxon>
        <taxon>Magnoliopsida</taxon>
        <taxon>eudicotyledons</taxon>
        <taxon>Gunneridae</taxon>
        <taxon>Pentapetalae</taxon>
        <taxon>rosids</taxon>
        <taxon>fabids</taxon>
        <taxon>Fabales</taxon>
        <taxon>Fabaceae</taxon>
        <taxon>Papilionoideae</taxon>
        <taxon>50 kb inversion clade</taxon>
        <taxon>NPAAA clade</taxon>
        <taxon>indigoferoid/millettioid clade</taxon>
        <taxon>Phaseoleae</taxon>
        <taxon>Canavalia</taxon>
    </lineage>
</organism>
<gene>
    <name evidence="1" type="ORF">VNO77_02469</name>
</gene>
<name>A0AAN9MYA6_CANGL</name>
<dbReference type="AlphaFoldDB" id="A0AAN9MYA6"/>
<dbReference type="EMBL" id="JAYMYQ010000001">
    <property type="protein sequence ID" value="KAK7360474.1"/>
    <property type="molecule type" value="Genomic_DNA"/>
</dbReference>
<comment type="caution">
    <text evidence="1">The sequence shown here is derived from an EMBL/GenBank/DDBJ whole genome shotgun (WGS) entry which is preliminary data.</text>
</comment>
<protein>
    <submittedName>
        <fullName evidence="1">Uncharacterized protein</fullName>
    </submittedName>
</protein>
<evidence type="ECO:0000313" key="1">
    <source>
        <dbReference type="EMBL" id="KAK7360474.1"/>
    </source>
</evidence>
<keyword evidence="2" id="KW-1185">Reference proteome</keyword>
<sequence length="95" mass="10531">MQSTICRGCVWVYMLVQSSHVYEFYLECTVLAATIGCLATASHVPDGHVLMAITSECKANDANSSSYHAMESYTRTKAEGTLLPYSQNRRTEDKS</sequence>
<reference evidence="1 2" key="1">
    <citation type="submission" date="2024-01" db="EMBL/GenBank/DDBJ databases">
        <title>The genomes of 5 underutilized Papilionoideae crops provide insights into root nodulation and disease resistanc.</title>
        <authorList>
            <person name="Jiang F."/>
        </authorList>
    </citation>
    <scope>NUCLEOTIDE SEQUENCE [LARGE SCALE GENOMIC DNA]</scope>
    <source>
        <strain evidence="1">LVBAO_FW01</strain>
        <tissue evidence="1">Leaves</tissue>
    </source>
</reference>
<dbReference type="Proteomes" id="UP001367508">
    <property type="component" value="Unassembled WGS sequence"/>
</dbReference>
<accession>A0AAN9MYA6</accession>
<evidence type="ECO:0000313" key="2">
    <source>
        <dbReference type="Proteomes" id="UP001367508"/>
    </source>
</evidence>